<keyword evidence="2" id="KW-1185">Reference proteome</keyword>
<dbReference type="STRING" id="74348.SAMN04488523_103196"/>
<gene>
    <name evidence="1" type="ORF">SAMN04488523_103196</name>
</gene>
<dbReference type="RefSeq" id="WP_093922816.1">
    <property type="nucleotide sequence ID" value="NZ_FOMW01000003.1"/>
</dbReference>
<reference evidence="1 2" key="1">
    <citation type="submission" date="2016-10" db="EMBL/GenBank/DDBJ databases">
        <authorList>
            <person name="de Groot N.N."/>
        </authorList>
    </citation>
    <scope>NUCLEOTIDE SEQUENCE [LARGE SCALE GENOMIC DNA]</scope>
    <source>
        <strain evidence="1 2">DSM 11443</strain>
    </source>
</reference>
<evidence type="ECO:0000313" key="2">
    <source>
        <dbReference type="Proteomes" id="UP000198977"/>
    </source>
</evidence>
<dbReference type="EMBL" id="FOMW01000003">
    <property type="protein sequence ID" value="SFD87823.1"/>
    <property type="molecule type" value="Genomic_DNA"/>
</dbReference>
<dbReference type="AlphaFoldDB" id="A0A1I1W3D5"/>
<name>A0A1I1W3D5_9RHOB</name>
<evidence type="ECO:0000313" key="1">
    <source>
        <dbReference type="EMBL" id="SFD87823.1"/>
    </source>
</evidence>
<sequence>MNRGLVLFAIGLVFGGGLGFAIAAGNGVTFDGHDHGDAGHEAGANADAHADLHNDPRELPAVDAPEVTLDLSADPVAGYNLRVRTRNFTFAPQSASLADVAGEGHAHVYVNDVKLARLYGEWMHIDHLPTGEVTVKVTLTGNDHRPLAVAGQPIIAETRLIVE</sequence>
<protein>
    <recommendedName>
        <fullName evidence="3">Copper(I)-binding protein</fullName>
    </recommendedName>
</protein>
<dbReference type="Proteomes" id="UP000198977">
    <property type="component" value="Unassembled WGS sequence"/>
</dbReference>
<evidence type="ECO:0008006" key="3">
    <source>
        <dbReference type="Google" id="ProtNLM"/>
    </source>
</evidence>
<accession>A0A1I1W3D5</accession>
<organism evidence="1 2">
    <name type="scientific">Sulfitobacter brevis</name>
    <dbReference type="NCBI Taxonomy" id="74348"/>
    <lineage>
        <taxon>Bacteria</taxon>
        <taxon>Pseudomonadati</taxon>
        <taxon>Pseudomonadota</taxon>
        <taxon>Alphaproteobacteria</taxon>
        <taxon>Rhodobacterales</taxon>
        <taxon>Roseobacteraceae</taxon>
        <taxon>Sulfitobacter</taxon>
    </lineage>
</organism>
<dbReference type="OrthoDB" id="6385276at2"/>
<proteinExistence type="predicted"/>